<dbReference type="Proteomes" id="UP000319852">
    <property type="component" value="Chromosome"/>
</dbReference>
<gene>
    <name evidence="4" type="primary">rpfG_3</name>
    <name evidence="4" type="ORF">HG15A2_22280</name>
</gene>
<keyword evidence="5" id="KW-1185">Reference proteome</keyword>
<sequence length="615" mass="68614">MLLLPNQIEGVAHHKTKDRYNLHKGPLWLPPRRKFRLPLHEFLTLFFELTFNWVINSTGELTLAHRLLNRDFPMNLSSPPETTNSKDSPAIVALHELQSATGVAWNLWTRIAASKWVESNSSDDCELDEAHSARMAFHPTCFDLFEKAFGEQSIQSEQSDPNQWWVVSPLLGPYGNLHSVAITTVSGDQRESITKLASLSLNYQREKLRAEQLESENAQFAQQVGDDFEEMTFLRTMADSLAVGDTSLGIKEVVTRSFEMLHGILGAEILCFVELDEAGQPKSSIRQTDDTEHAQVSQDACDVLAQRFCSQVTSGPLVRNDLIHQTEEEAQGTSQQLLIVPVQTSVRQFGWFMAINRGPGFTQHGKAPLLCASLHEFGTWEASLLSTAASVIASHASNLEHLREKGQLLVSVVRSLVSAVEAKDAYTCGHSERVALYTKRLAQHLSYDEESTERIYLTGLLHDVGKIGVSDATLNKAGSLTREEFGEIQEHPDYGWSILCELRQLAYVLPGVLHHHERFDGAGYPDGLSGHDIPLDARIMAVADAYDAMTSDRAYRAGMPHEKAVGILTDGAGTQWDPEIVSSFLEIVNDFVKIRQQYQPHQRRVRTGSAIVYQD</sequence>
<dbReference type="PROSITE" id="PS51831">
    <property type="entry name" value="HD"/>
    <property type="match status" value="1"/>
</dbReference>
<keyword evidence="4" id="KW-0378">Hydrolase</keyword>
<keyword evidence="1" id="KW-0175">Coiled coil</keyword>
<evidence type="ECO:0000256" key="1">
    <source>
        <dbReference type="SAM" id="Coils"/>
    </source>
</evidence>
<evidence type="ECO:0000313" key="5">
    <source>
        <dbReference type="Proteomes" id="UP000319852"/>
    </source>
</evidence>
<dbReference type="Gene3D" id="1.10.3210.10">
    <property type="entry name" value="Hypothetical protein af1432"/>
    <property type="match status" value="1"/>
</dbReference>
<dbReference type="PANTHER" id="PTHR43155:SF2">
    <property type="entry name" value="CYCLIC DI-GMP PHOSPHODIESTERASE PA4108"/>
    <property type="match status" value="1"/>
</dbReference>
<dbReference type="SUPFAM" id="SSF109604">
    <property type="entry name" value="HD-domain/PDEase-like"/>
    <property type="match status" value="1"/>
</dbReference>
<feature type="domain" description="HD-GYP" evidence="3">
    <location>
        <begin position="405"/>
        <end position="600"/>
    </location>
</feature>
<name>A0A517MVN6_9BACT</name>
<feature type="coiled-coil region" evidence="1">
    <location>
        <begin position="196"/>
        <end position="223"/>
    </location>
</feature>
<evidence type="ECO:0000313" key="4">
    <source>
        <dbReference type="EMBL" id="QDS98940.1"/>
    </source>
</evidence>
<dbReference type="KEGG" id="amob:HG15A2_22280"/>
<dbReference type="PROSITE" id="PS51832">
    <property type="entry name" value="HD_GYP"/>
    <property type="match status" value="1"/>
</dbReference>
<dbReference type="OrthoDB" id="9804747at2"/>
<evidence type="ECO:0000259" key="2">
    <source>
        <dbReference type="PROSITE" id="PS51831"/>
    </source>
</evidence>
<dbReference type="PANTHER" id="PTHR43155">
    <property type="entry name" value="CYCLIC DI-GMP PHOSPHODIESTERASE PA4108-RELATED"/>
    <property type="match status" value="1"/>
</dbReference>
<dbReference type="InterPro" id="IPR003607">
    <property type="entry name" value="HD/PDEase_dom"/>
</dbReference>
<dbReference type="CDD" id="cd00077">
    <property type="entry name" value="HDc"/>
    <property type="match status" value="1"/>
</dbReference>
<dbReference type="EMBL" id="CP036263">
    <property type="protein sequence ID" value="QDS98940.1"/>
    <property type="molecule type" value="Genomic_DNA"/>
</dbReference>
<dbReference type="GO" id="GO:0071111">
    <property type="term" value="F:cyclic-guanylate-specific phosphodiesterase activity"/>
    <property type="evidence" value="ECO:0007669"/>
    <property type="project" value="UniProtKB-EC"/>
</dbReference>
<evidence type="ECO:0000259" key="3">
    <source>
        <dbReference type="PROSITE" id="PS51832"/>
    </source>
</evidence>
<dbReference type="EC" id="3.1.4.52" evidence="4"/>
<organism evidence="4 5">
    <name type="scientific">Adhaeretor mobilis</name>
    <dbReference type="NCBI Taxonomy" id="1930276"/>
    <lineage>
        <taxon>Bacteria</taxon>
        <taxon>Pseudomonadati</taxon>
        <taxon>Planctomycetota</taxon>
        <taxon>Planctomycetia</taxon>
        <taxon>Pirellulales</taxon>
        <taxon>Lacipirellulaceae</taxon>
        <taxon>Adhaeretor</taxon>
    </lineage>
</organism>
<dbReference type="AlphaFoldDB" id="A0A517MVN6"/>
<protein>
    <submittedName>
        <fullName evidence="4">Cyclic di-GMP phosphodiesterase response regulator RpfG</fullName>
        <ecNumber evidence="4">3.1.4.52</ecNumber>
    </submittedName>
</protein>
<dbReference type="SMART" id="SM00471">
    <property type="entry name" value="HDc"/>
    <property type="match status" value="1"/>
</dbReference>
<feature type="domain" description="HD" evidence="2">
    <location>
        <begin position="427"/>
        <end position="549"/>
    </location>
</feature>
<proteinExistence type="predicted"/>
<dbReference type="InterPro" id="IPR037522">
    <property type="entry name" value="HD_GYP_dom"/>
</dbReference>
<dbReference type="InterPro" id="IPR006674">
    <property type="entry name" value="HD_domain"/>
</dbReference>
<accession>A0A517MVN6</accession>
<reference evidence="4 5" key="1">
    <citation type="submission" date="2019-02" db="EMBL/GenBank/DDBJ databases">
        <title>Deep-cultivation of Planctomycetes and their phenomic and genomic characterization uncovers novel biology.</title>
        <authorList>
            <person name="Wiegand S."/>
            <person name="Jogler M."/>
            <person name="Boedeker C."/>
            <person name="Pinto D."/>
            <person name="Vollmers J."/>
            <person name="Rivas-Marin E."/>
            <person name="Kohn T."/>
            <person name="Peeters S.H."/>
            <person name="Heuer A."/>
            <person name="Rast P."/>
            <person name="Oberbeckmann S."/>
            <person name="Bunk B."/>
            <person name="Jeske O."/>
            <person name="Meyerdierks A."/>
            <person name="Storesund J.E."/>
            <person name="Kallscheuer N."/>
            <person name="Luecker S."/>
            <person name="Lage O.M."/>
            <person name="Pohl T."/>
            <person name="Merkel B.J."/>
            <person name="Hornburger P."/>
            <person name="Mueller R.-W."/>
            <person name="Bruemmer F."/>
            <person name="Labrenz M."/>
            <person name="Spormann A.M."/>
            <person name="Op den Camp H."/>
            <person name="Overmann J."/>
            <person name="Amann R."/>
            <person name="Jetten M.S.M."/>
            <person name="Mascher T."/>
            <person name="Medema M.H."/>
            <person name="Devos D.P."/>
            <person name="Kaster A.-K."/>
            <person name="Ovreas L."/>
            <person name="Rohde M."/>
            <person name="Galperin M.Y."/>
            <person name="Jogler C."/>
        </authorList>
    </citation>
    <scope>NUCLEOTIDE SEQUENCE [LARGE SCALE GENOMIC DNA]</scope>
    <source>
        <strain evidence="4 5">HG15A2</strain>
    </source>
</reference>
<dbReference type="Pfam" id="PF13487">
    <property type="entry name" value="HD_5"/>
    <property type="match status" value="1"/>
</dbReference>